<dbReference type="OrthoDB" id="3218156at2"/>
<dbReference type="EMBL" id="JYFN01000002">
    <property type="protein sequence ID" value="KJE25295.1"/>
    <property type="molecule type" value="Genomic_DNA"/>
</dbReference>
<reference evidence="3" key="1">
    <citation type="submission" date="2015-02" db="EMBL/GenBank/DDBJ databases">
        <title>Draft Genome of Frankia sp. CpI1-S.</title>
        <authorList>
            <person name="Oshone R.T."/>
            <person name="Ngom M."/>
            <person name="Ghodhbane-Gtari F."/>
            <person name="Gtari M."/>
            <person name="Morris K."/>
            <person name="Thomas K."/>
            <person name="Sen A."/>
            <person name="Tisa L.S."/>
        </authorList>
    </citation>
    <scope>NUCLEOTIDE SEQUENCE [LARGE SCALE GENOMIC DNA]</scope>
    <source>
        <strain evidence="3">CpI1-S</strain>
    </source>
</reference>
<name>A0A0D8BMI5_9ACTN</name>
<dbReference type="AlphaFoldDB" id="A0A0D8BMI5"/>
<dbReference type="InterPro" id="IPR024983">
    <property type="entry name" value="CHAT_dom"/>
</dbReference>
<protein>
    <submittedName>
        <fullName evidence="2">CHAT domain</fullName>
    </submittedName>
</protein>
<gene>
    <name evidence="2" type="ORF">FF36_00428</name>
</gene>
<dbReference type="Proteomes" id="UP000032545">
    <property type="component" value="Unassembled WGS sequence"/>
</dbReference>
<evidence type="ECO:0000313" key="2">
    <source>
        <dbReference type="EMBL" id="KJE25295.1"/>
    </source>
</evidence>
<evidence type="ECO:0000313" key="3">
    <source>
        <dbReference type="Proteomes" id="UP000032545"/>
    </source>
</evidence>
<proteinExistence type="predicted"/>
<reference evidence="2 3" key="2">
    <citation type="journal article" date="2016" name="Genome Announc.">
        <title>Permanent Draft Genome Sequences for Two Variants of Frankia sp. Strain CpI1, the First Frankia Strain Isolated from Root Nodules of Comptonia peregrina.</title>
        <authorList>
            <person name="Oshone R."/>
            <person name="Hurst S.G.IV."/>
            <person name="Abebe-Akele F."/>
            <person name="Simpson S."/>
            <person name="Morris K."/>
            <person name="Thomas W.K."/>
            <person name="Tisa L.S."/>
        </authorList>
    </citation>
    <scope>NUCLEOTIDE SEQUENCE [LARGE SCALE GENOMIC DNA]</scope>
    <source>
        <strain evidence="3">CpI1-S</strain>
    </source>
</reference>
<comment type="caution">
    <text evidence="2">The sequence shown here is derived from an EMBL/GenBank/DDBJ whole genome shotgun (WGS) entry which is preliminary data.</text>
</comment>
<keyword evidence="3" id="KW-1185">Reference proteome</keyword>
<feature type="domain" description="CHAT" evidence="1">
    <location>
        <begin position="2"/>
        <end position="137"/>
    </location>
</feature>
<dbReference type="Pfam" id="PF12770">
    <property type="entry name" value="CHAT"/>
    <property type="match status" value="1"/>
</dbReference>
<organism evidence="2 3">
    <name type="scientific">Frankia torreyi</name>
    <dbReference type="NCBI Taxonomy" id="1856"/>
    <lineage>
        <taxon>Bacteria</taxon>
        <taxon>Bacillati</taxon>
        <taxon>Actinomycetota</taxon>
        <taxon>Actinomycetes</taxon>
        <taxon>Frankiales</taxon>
        <taxon>Frankiaceae</taxon>
        <taxon>Frankia</taxon>
    </lineage>
</organism>
<sequence length="138" mass="14841">MHFACHGQQDLDEPSRNAVLLHDEPLTVLDVARLGAVDAELAFLSACATASGGATLPDEAIHLASSLQTAGFRHVIATLWPIYDAVAPQVGQDVYQALADAGQTRDLAALLHQAVRRLRDRDDSRSPLVWAPYVHIGP</sequence>
<evidence type="ECO:0000259" key="1">
    <source>
        <dbReference type="Pfam" id="PF12770"/>
    </source>
</evidence>
<accession>A0A0D8BMI5</accession>